<keyword evidence="4" id="KW-1185">Reference proteome</keyword>
<reference evidence="2 4" key="2">
    <citation type="submission" date="2017-05" db="EMBL/GenBank/DDBJ databases">
        <title>The draft genome of the hyperthermophilic archaeon 'Pyrodictium delaneyi strain Hulk', an iron and nitrate reducer, reveals the capacity for sulfate reduction.</title>
        <authorList>
            <person name="Demey L.M."/>
            <person name="Miller C."/>
            <person name="Manzella M."/>
            <person name="Reguera G."/>
            <person name="Kashefi K."/>
        </authorList>
    </citation>
    <scope>NUCLEOTIDE SEQUENCE [LARGE SCALE GENOMIC DNA]</scope>
    <source>
        <strain evidence="2 4">Hulk</strain>
    </source>
</reference>
<dbReference type="KEGG" id="pdl:Pyrde_0128"/>
<dbReference type="GeneID" id="26098454"/>
<dbReference type="Proteomes" id="UP000058613">
    <property type="component" value="Chromosome"/>
</dbReference>
<organism evidence="1 3">
    <name type="scientific">Pyrodictium delaneyi</name>
    <dbReference type="NCBI Taxonomy" id="1273541"/>
    <lineage>
        <taxon>Archaea</taxon>
        <taxon>Thermoproteota</taxon>
        <taxon>Thermoprotei</taxon>
        <taxon>Desulfurococcales</taxon>
        <taxon>Pyrodictiaceae</taxon>
        <taxon>Pyrodictium</taxon>
    </lineage>
</organism>
<dbReference type="OrthoDB" id="36101at2157"/>
<proteinExistence type="predicted"/>
<evidence type="ECO:0000313" key="2">
    <source>
        <dbReference type="EMBL" id="OWJ54266.1"/>
    </source>
</evidence>
<dbReference type="Proteomes" id="UP000196694">
    <property type="component" value="Unassembled WGS sequence"/>
</dbReference>
<evidence type="ECO:0000313" key="1">
    <source>
        <dbReference type="EMBL" id="ALL00178.1"/>
    </source>
</evidence>
<gene>
    <name evidence="2" type="ORF">Pdsh_07190</name>
    <name evidence="1" type="ORF">Pyrde_0128</name>
</gene>
<sequence>MSLDEALSKFVNEKEAALLRPSASQIAAATKDYGYLEIYAYPSLDAALASAIAVNIFTRNNIEFVLYFTPVPPSEIDAPALLLGYPSSVAHDVTPRKPSALIGPGEKPQGLLPLAVTSSPTSSTASLLAGVLSEITIVGYPAVYSIVAAYWRGLDVGKRGEFVGFENGIIEMLKLENKVEEHFNLRLFRWLFEPTEEALYLTLEPFIPGISGKPEEARRLLESDARLTQVLGKTMEEAPEQSVAVLGEKLYTILKEASSIPRKPSELIGVSYYSRPAPLKDLREAAIVLAVYGEKQGLPSLSSLGVAEELVAGAAYYRYTKLFDSIVETVEANAAKKRPQVQRSGHFTIALLERVGEAPLLPVERILRRLGVVREQEVAAYPVDKSSVVVVSMESLLDYYGIGVVREAIEANCLRYIEGGLLGELRLGCQL</sequence>
<dbReference type="EMBL" id="CP013011">
    <property type="protein sequence ID" value="ALL00178.1"/>
    <property type="molecule type" value="Genomic_DNA"/>
</dbReference>
<dbReference type="EMBL" id="NCQP01000006">
    <property type="protein sequence ID" value="OWJ54266.1"/>
    <property type="molecule type" value="Genomic_DNA"/>
</dbReference>
<protein>
    <submittedName>
        <fullName evidence="1">Uncharacterized protein</fullName>
    </submittedName>
</protein>
<reference evidence="1 3" key="1">
    <citation type="submission" date="2015-10" db="EMBL/GenBank/DDBJ databases">
        <title>Complete genome sequence of hyperthermophilic archaeon Pyrodictium delaneyi Su06.</title>
        <authorList>
            <person name="Jung J.-H."/>
            <person name="Lin J."/>
            <person name="Holden J.F."/>
            <person name="Park C.-S."/>
        </authorList>
    </citation>
    <scope>NUCLEOTIDE SEQUENCE [LARGE SCALE GENOMIC DNA]</scope>
    <source>
        <strain evidence="1 3">Su06</strain>
    </source>
</reference>
<evidence type="ECO:0000313" key="4">
    <source>
        <dbReference type="Proteomes" id="UP000196694"/>
    </source>
</evidence>
<evidence type="ECO:0000313" key="3">
    <source>
        <dbReference type="Proteomes" id="UP000058613"/>
    </source>
</evidence>
<dbReference type="AlphaFoldDB" id="A0A0P0N1T9"/>
<dbReference type="RefSeq" id="WP_055407332.1">
    <property type="nucleotide sequence ID" value="NZ_CP013011.1"/>
</dbReference>
<dbReference type="STRING" id="1273541.Pyrde_0128"/>
<accession>A0A0P0N1T9</accession>
<name>A0A0P0N1T9_9CREN</name>